<dbReference type="Pfam" id="PF04610">
    <property type="entry name" value="TrbL"/>
    <property type="match status" value="1"/>
</dbReference>
<evidence type="ECO:0000256" key="5">
    <source>
        <dbReference type="SAM" id="MobiDB-lite"/>
    </source>
</evidence>
<proteinExistence type="predicted"/>
<evidence type="ECO:0000256" key="6">
    <source>
        <dbReference type="SAM" id="Phobius"/>
    </source>
</evidence>
<dbReference type="AlphaFoldDB" id="A0A0T9SY01"/>
<feature type="signal peptide" evidence="7">
    <location>
        <begin position="1"/>
        <end position="26"/>
    </location>
</feature>
<evidence type="ECO:0000313" key="9">
    <source>
        <dbReference type="Proteomes" id="UP000041595"/>
    </source>
</evidence>
<feature type="chain" id="PRO_5006697194" evidence="7">
    <location>
        <begin position="27"/>
        <end position="466"/>
    </location>
</feature>
<dbReference type="GO" id="GO:0016020">
    <property type="term" value="C:membrane"/>
    <property type="evidence" value="ECO:0007669"/>
    <property type="project" value="UniProtKB-SubCell"/>
</dbReference>
<dbReference type="RefSeq" id="WP_042839985.1">
    <property type="nucleotide sequence ID" value="NZ_CQEJ01000001.1"/>
</dbReference>
<feature type="compositionally biased region" description="Polar residues" evidence="5">
    <location>
        <begin position="385"/>
        <end position="400"/>
    </location>
</feature>
<name>A0A0T9SY01_YERAL</name>
<dbReference type="EMBL" id="CQEJ01000001">
    <property type="protein sequence ID" value="CNK47268.1"/>
    <property type="molecule type" value="Genomic_DNA"/>
</dbReference>
<feature type="compositionally biased region" description="Polar residues" evidence="5">
    <location>
        <begin position="437"/>
        <end position="450"/>
    </location>
</feature>
<feature type="transmembrane region" description="Helical" evidence="6">
    <location>
        <begin position="58"/>
        <end position="77"/>
    </location>
</feature>
<evidence type="ECO:0000256" key="4">
    <source>
        <dbReference type="ARBA" id="ARBA00023136"/>
    </source>
</evidence>
<feature type="transmembrane region" description="Helical" evidence="6">
    <location>
        <begin position="89"/>
        <end position="114"/>
    </location>
</feature>
<keyword evidence="3 6" id="KW-1133">Transmembrane helix</keyword>
<feature type="transmembrane region" description="Helical" evidence="6">
    <location>
        <begin position="153"/>
        <end position="173"/>
    </location>
</feature>
<dbReference type="InterPro" id="IPR014150">
    <property type="entry name" value="Conjugal_tfr_TrbL"/>
</dbReference>
<keyword evidence="4 6" id="KW-0472">Membrane</keyword>
<evidence type="ECO:0000256" key="2">
    <source>
        <dbReference type="ARBA" id="ARBA00022692"/>
    </source>
</evidence>
<dbReference type="NCBIfam" id="TIGR02783">
    <property type="entry name" value="TrbL_P"/>
    <property type="match status" value="1"/>
</dbReference>
<evidence type="ECO:0000256" key="1">
    <source>
        <dbReference type="ARBA" id="ARBA00004141"/>
    </source>
</evidence>
<evidence type="ECO:0000256" key="3">
    <source>
        <dbReference type="ARBA" id="ARBA00022989"/>
    </source>
</evidence>
<keyword evidence="7" id="KW-0732">Signal</keyword>
<organism evidence="8 9">
    <name type="scientific">Yersinia aldovae</name>
    <dbReference type="NCBI Taxonomy" id="29483"/>
    <lineage>
        <taxon>Bacteria</taxon>
        <taxon>Pseudomonadati</taxon>
        <taxon>Pseudomonadota</taxon>
        <taxon>Gammaproteobacteria</taxon>
        <taxon>Enterobacterales</taxon>
        <taxon>Yersiniaceae</taxon>
        <taxon>Yersinia</taxon>
    </lineage>
</organism>
<reference evidence="8 9" key="1">
    <citation type="submission" date="2015-03" db="EMBL/GenBank/DDBJ databases">
        <authorList>
            <person name="Murphy D."/>
        </authorList>
    </citation>
    <scope>NUCLEOTIDE SEQUENCE [LARGE SCALE GENOMIC DNA]</scope>
    <source>
        <strain evidence="8 9">IP06005</strain>
    </source>
</reference>
<keyword evidence="2 6" id="KW-0812">Transmembrane</keyword>
<sequence>MKVKICSKWMLALASFLMWYSVNATAAIDNSGIMNTVLDRFQSAASGWGAVMVQYASWLFWGMALLSMVWTFGMMALRKADIQEFFAEALRFLSATGFFFWILVNAPSIAMSIIKSTQMIGAEAAGLGSQLQPYAIVDMGFDILFRAFDQSTFWAPVDATCAILFSLATLLILTLIGVQMLLLLVTSWILAYAGIFLLGFGGSRWTSDIAINYYKTVVGVGIQLMMMILLVGIGKTFLDEYYSKLSDTISLKEMAVMLVVTVILYALINKIPTLLAGIVGSGSIQSGIGTFGAGAVMGAASMAGTAVATAASGAISAATSAAGGTSALQAAFESAQQSIDAGSSPSGEGRSSPGGDFSEAMGRAGGFAKSMGSNLADAARDTMQEKASSIRDSVQHEVSGTTGGKIASSIRESTQSRMNAGTSQDTFENDSLGAGKSTATERPNVESLSEQEMIDNFVNKTPRDDS</sequence>
<feature type="compositionally biased region" description="Low complexity" evidence="5">
    <location>
        <begin position="342"/>
        <end position="355"/>
    </location>
</feature>
<feature type="transmembrane region" description="Helical" evidence="6">
    <location>
        <begin position="180"/>
        <end position="201"/>
    </location>
</feature>
<feature type="region of interest" description="Disordered" evidence="5">
    <location>
        <begin position="378"/>
        <end position="466"/>
    </location>
</feature>
<dbReference type="eggNOG" id="COG3846">
    <property type="taxonomic scope" value="Bacteria"/>
</dbReference>
<gene>
    <name evidence="8" type="ORF">ERS137965_00178</name>
</gene>
<feature type="transmembrane region" description="Helical" evidence="6">
    <location>
        <begin position="213"/>
        <end position="238"/>
    </location>
</feature>
<evidence type="ECO:0000256" key="7">
    <source>
        <dbReference type="SAM" id="SignalP"/>
    </source>
</evidence>
<dbReference type="Proteomes" id="UP000041595">
    <property type="component" value="Unassembled WGS sequence"/>
</dbReference>
<evidence type="ECO:0000313" key="8">
    <source>
        <dbReference type="EMBL" id="CNK47268.1"/>
    </source>
</evidence>
<comment type="subcellular location">
    <subcellularLocation>
        <location evidence="1">Membrane</location>
        <topology evidence="1">Multi-pass membrane protein</topology>
    </subcellularLocation>
</comment>
<protein>
    <submittedName>
        <fullName evidence="8">Putative conjugal transfer protein</fullName>
    </submittedName>
</protein>
<dbReference type="GO" id="GO:0030255">
    <property type="term" value="P:protein secretion by the type IV secretion system"/>
    <property type="evidence" value="ECO:0007669"/>
    <property type="project" value="InterPro"/>
</dbReference>
<dbReference type="InterPro" id="IPR007688">
    <property type="entry name" value="Conjugal_tfr_TrbL/VirB6"/>
</dbReference>
<feature type="region of interest" description="Disordered" evidence="5">
    <location>
        <begin position="337"/>
        <end position="364"/>
    </location>
</feature>
<feature type="compositionally biased region" description="Polar residues" evidence="5">
    <location>
        <begin position="410"/>
        <end position="426"/>
    </location>
</feature>
<accession>A0A0T9SY01</accession>